<dbReference type="RefSeq" id="WP_013614804.1">
    <property type="nucleotide sequence ID" value="NC_015161.1"/>
</dbReference>
<evidence type="ECO:0000259" key="2">
    <source>
        <dbReference type="Pfam" id="PF00296"/>
    </source>
</evidence>
<dbReference type="InterPro" id="IPR019949">
    <property type="entry name" value="CmoO-like"/>
</dbReference>
<dbReference type="InterPro" id="IPR050766">
    <property type="entry name" value="Bact_Lucif_Oxidored"/>
</dbReference>
<dbReference type="SUPFAM" id="SSF51679">
    <property type="entry name" value="Bacterial luciferase-like"/>
    <property type="match status" value="1"/>
</dbReference>
<dbReference type="PANTHER" id="PTHR30137">
    <property type="entry name" value="LUCIFERASE-LIKE MONOOXYGENASE"/>
    <property type="match status" value="1"/>
</dbReference>
<dbReference type="KEGG" id="dpt:Deipr_1040"/>
<feature type="domain" description="Luciferase-like" evidence="2">
    <location>
        <begin position="8"/>
        <end position="299"/>
    </location>
</feature>
<accession>F0RN53</accession>
<dbReference type="Pfam" id="PF00296">
    <property type="entry name" value="Bac_luciferase"/>
    <property type="match status" value="1"/>
</dbReference>
<sequence length="333" mass="35900">MPVSVPLSLLDLTRVRLGESAAEGIARSVRLAQTADRLGYHRLWFAEHHNMASVASAATSLIVQHVATQTQNLRVGAGGVMLPNHSPLVIAEQFGTLETLFPGRIDLGLGRAPGTDGQTMRALRRDGSEADRFPSDVLELHGYLSGETRIPGVQAYPGKETHVPLYILGSSLFGAELAAQLGLPYAFASHFAPPALNQAARLYRGTFNADGPLAPADAKPHFIAAVNVIASDDESTAHEQRRLAEDEWLQGMFGRGERVFSADELEMLRESSQAQQVLQMLSRTVAGTQAEVVAGLNALVKEVQADELILVNLAAEEEHKHRTLELLAPNARG</sequence>
<dbReference type="PANTHER" id="PTHR30137:SF6">
    <property type="entry name" value="LUCIFERASE-LIKE MONOOXYGENASE"/>
    <property type="match status" value="1"/>
</dbReference>
<dbReference type="NCBIfam" id="TIGR03558">
    <property type="entry name" value="oxido_grp_1"/>
    <property type="match status" value="1"/>
</dbReference>
<evidence type="ECO:0000313" key="4">
    <source>
        <dbReference type="Proteomes" id="UP000007718"/>
    </source>
</evidence>
<name>F0RN53_DEIPM</name>
<dbReference type="Gene3D" id="3.20.20.30">
    <property type="entry name" value="Luciferase-like domain"/>
    <property type="match status" value="1"/>
</dbReference>
<dbReference type="GO" id="GO:0016705">
    <property type="term" value="F:oxidoreductase activity, acting on paired donors, with incorporation or reduction of molecular oxygen"/>
    <property type="evidence" value="ECO:0007669"/>
    <property type="project" value="InterPro"/>
</dbReference>
<gene>
    <name evidence="3" type="ordered locus">Deipr_1040</name>
</gene>
<dbReference type="HOGENOM" id="CLU_027853_9_0_0"/>
<reference evidence="3 4" key="2">
    <citation type="journal article" date="2012" name="Stand. Genomic Sci.">
        <title>Complete genome sequence of the orange-red pigmented, radioresistant Deinococcus proteolyticus type strain (MRP(T)).</title>
        <authorList>
            <person name="Copeland A."/>
            <person name="Zeytun A."/>
            <person name="Yassawong M."/>
            <person name="Nolan M."/>
            <person name="Lucas S."/>
            <person name="Hammon N."/>
            <person name="Deshpande S."/>
            <person name="Cheng J.F."/>
            <person name="Han C."/>
            <person name="Tapia R."/>
            <person name="Goodwin L.A."/>
            <person name="Pitluck S."/>
            <person name="Mavromatis K."/>
            <person name="Liolios K."/>
            <person name="Pagani I."/>
            <person name="Ivanova N."/>
            <person name="Mikhailova N."/>
            <person name="Pati A."/>
            <person name="Chen A."/>
            <person name="Palaniappan K."/>
            <person name="Land M."/>
            <person name="Hauser L."/>
            <person name="Jeffries C.D."/>
            <person name="Brambilla E.M."/>
            <person name="Rohde M."/>
            <person name="Sikorski J."/>
            <person name="Pukall R."/>
            <person name="Goker M."/>
            <person name="Detter J.C."/>
            <person name="Woyke T."/>
            <person name="Bristow J."/>
            <person name="Eisen J.A."/>
            <person name="Markowitz V."/>
            <person name="Hugenholtz P."/>
            <person name="Kyrpides N.C."/>
            <person name="Klenk H.P."/>
            <person name="Lapidus A."/>
        </authorList>
    </citation>
    <scope>NUCLEOTIDE SEQUENCE [LARGE SCALE GENOMIC DNA]</scope>
    <source>
        <strain evidence="4">ATCC 35074 / DSM 20540 / JCM 6276 / NBRC 101906 / NCIMB 13154 / VKM Ac-1939 / CCM 2703 / MRP</strain>
    </source>
</reference>
<dbReference type="eggNOG" id="COG2141">
    <property type="taxonomic scope" value="Bacteria"/>
</dbReference>
<dbReference type="OrthoDB" id="9780518at2"/>
<dbReference type="AlphaFoldDB" id="F0RN53"/>
<dbReference type="STRING" id="693977.Deipr_1040"/>
<comment type="similarity">
    <text evidence="1">To bacterial alkanal monooxygenase alpha and beta chains.</text>
</comment>
<keyword evidence="4" id="KW-1185">Reference proteome</keyword>
<proteinExistence type="predicted"/>
<evidence type="ECO:0000256" key="1">
    <source>
        <dbReference type="ARBA" id="ARBA00007789"/>
    </source>
</evidence>
<dbReference type="InterPro" id="IPR036661">
    <property type="entry name" value="Luciferase-like_sf"/>
</dbReference>
<dbReference type="Proteomes" id="UP000007718">
    <property type="component" value="Chromosome"/>
</dbReference>
<protein>
    <submittedName>
        <fullName evidence="3">Luciferase family oxidoreductase, group 1</fullName>
    </submittedName>
</protein>
<dbReference type="EMBL" id="CP002536">
    <property type="protein sequence ID" value="ADY26195.1"/>
    <property type="molecule type" value="Genomic_DNA"/>
</dbReference>
<dbReference type="InterPro" id="IPR011251">
    <property type="entry name" value="Luciferase-like_dom"/>
</dbReference>
<evidence type="ECO:0000313" key="3">
    <source>
        <dbReference type="EMBL" id="ADY26195.1"/>
    </source>
</evidence>
<reference evidence="4" key="1">
    <citation type="submission" date="2011-02" db="EMBL/GenBank/DDBJ databases">
        <title>The complete sequence of chromosome of Deinococcus proteolyticus DSM 20540.</title>
        <authorList>
            <consortium name="US DOE Joint Genome Institute (JGI-PGF)"/>
            <person name="Lucas S."/>
            <person name="Copeland A."/>
            <person name="Lapidus A."/>
            <person name="Bruce D."/>
            <person name="Goodwin L."/>
            <person name="Pitluck S."/>
            <person name="Kyrpides N."/>
            <person name="Mavromatis K."/>
            <person name="Pagani I."/>
            <person name="Ivanova N."/>
            <person name="Ovchinnikova G."/>
            <person name="Zeytun A."/>
            <person name="Detter J.C."/>
            <person name="Han C."/>
            <person name="Land M."/>
            <person name="Hauser L."/>
            <person name="Markowitz V."/>
            <person name="Cheng J.-F."/>
            <person name="Hugenholtz P."/>
            <person name="Woyke T."/>
            <person name="Wu D."/>
            <person name="Pukall R."/>
            <person name="Steenblock K."/>
            <person name="Brambilla E."/>
            <person name="Klenk H.-P."/>
            <person name="Eisen J.A."/>
        </authorList>
    </citation>
    <scope>NUCLEOTIDE SEQUENCE [LARGE SCALE GENOMIC DNA]</scope>
    <source>
        <strain evidence="4">ATCC 35074 / DSM 20540 / JCM 6276 / NBRC 101906 / NCIMB 13154 / VKM Ac-1939 / CCM 2703 / MRP</strain>
    </source>
</reference>
<organism evidence="3 4">
    <name type="scientific">Deinococcus proteolyticus (strain ATCC 35074 / DSM 20540 / JCM 6276 / NBRC 101906 / NCIMB 13154 / VKM Ac-1939 / CCM 2703 / MRP)</name>
    <dbReference type="NCBI Taxonomy" id="693977"/>
    <lineage>
        <taxon>Bacteria</taxon>
        <taxon>Thermotogati</taxon>
        <taxon>Deinococcota</taxon>
        <taxon>Deinococci</taxon>
        <taxon>Deinococcales</taxon>
        <taxon>Deinococcaceae</taxon>
        <taxon>Deinococcus</taxon>
    </lineage>
</organism>
<dbReference type="GO" id="GO:0005829">
    <property type="term" value="C:cytosol"/>
    <property type="evidence" value="ECO:0007669"/>
    <property type="project" value="TreeGrafter"/>
</dbReference>